<keyword evidence="9 10" id="KW-0807">Transducer</keyword>
<dbReference type="PRINTS" id="PR01102">
    <property type="entry name" value="5HT6RECEPTR"/>
</dbReference>
<keyword evidence="2" id="KW-1003">Cell membrane</keyword>
<dbReference type="CDD" id="cd14967">
    <property type="entry name" value="7tmA_amine_R-like"/>
    <property type="match status" value="1"/>
</dbReference>
<gene>
    <name evidence="14" type="primary">LOC100374384</name>
</gene>
<evidence type="ECO:0000313" key="13">
    <source>
        <dbReference type="Proteomes" id="UP000694865"/>
    </source>
</evidence>
<evidence type="ECO:0000256" key="1">
    <source>
        <dbReference type="ARBA" id="ARBA00004651"/>
    </source>
</evidence>
<dbReference type="SUPFAM" id="SSF81321">
    <property type="entry name" value="Family A G protein-coupled receptor-like"/>
    <property type="match status" value="1"/>
</dbReference>
<evidence type="ECO:0000256" key="5">
    <source>
        <dbReference type="ARBA" id="ARBA00023040"/>
    </source>
</evidence>
<reference evidence="14" key="1">
    <citation type="submission" date="2025-08" db="UniProtKB">
        <authorList>
            <consortium name="RefSeq"/>
        </authorList>
    </citation>
    <scope>IDENTIFICATION</scope>
    <source>
        <tissue evidence="14">Testes</tissue>
    </source>
</reference>
<keyword evidence="8 10" id="KW-0675">Receptor</keyword>
<dbReference type="Proteomes" id="UP000694865">
    <property type="component" value="Unplaced"/>
</dbReference>
<dbReference type="PANTHER" id="PTHR24248">
    <property type="entry name" value="ADRENERGIC RECEPTOR-RELATED G-PROTEIN COUPLED RECEPTOR"/>
    <property type="match status" value="1"/>
</dbReference>
<evidence type="ECO:0000256" key="2">
    <source>
        <dbReference type="ARBA" id="ARBA00022475"/>
    </source>
</evidence>
<feature type="transmembrane region" description="Helical" evidence="11">
    <location>
        <begin position="252"/>
        <end position="275"/>
    </location>
</feature>
<evidence type="ECO:0000259" key="12">
    <source>
        <dbReference type="PROSITE" id="PS50262"/>
    </source>
</evidence>
<feature type="transmembrane region" description="Helical" evidence="11">
    <location>
        <begin position="140"/>
        <end position="163"/>
    </location>
</feature>
<proteinExistence type="inferred from homology"/>
<feature type="transmembrane region" description="Helical" evidence="11">
    <location>
        <begin position="24"/>
        <end position="48"/>
    </location>
</feature>
<feature type="transmembrane region" description="Helical" evidence="11">
    <location>
        <begin position="287"/>
        <end position="306"/>
    </location>
</feature>
<dbReference type="PROSITE" id="PS50262">
    <property type="entry name" value="G_PROTEIN_RECEP_F1_2"/>
    <property type="match status" value="1"/>
</dbReference>
<feature type="transmembrane region" description="Helical" evidence="11">
    <location>
        <begin position="183"/>
        <end position="203"/>
    </location>
</feature>
<evidence type="ECO:0000256" key="3">
    <source>
        <dbReference type="ARBA" id="ARBA00022692"/>
    </source>
</evidence>
<evidence type="ECO:0000256" key="8">
    <source>
        <dbReference type="ARBA" id="ARBA00023170"/>
    </source>
</evidence>
<organism evidence="13 14">
    <name type="scientific">Saccoglossus kowalevskii</name>
    <name type="common">Acorn worm</name>
    <dbReference type="NCBI Taxonomy" id="10224"/>
    <lineage>
        <taxon>Eukaryota</taxon>
        <taxon>Metazoa</taxon>
        <taxon>Hemichordata</taxon>
        <taxon>Enteropneusta</taxon>
        <taxon>Harrimaniidae</taxon>
        <taxon>Saccoglossus</taxon>
    </lineage>
</organism>
<feature type="transmembrane region" description="Helical" evidence="11">
    <location>
        <begin position="89"/>
        <end position="119"/>
    </location>
</feature>
<evidence type="ECO:0000256" key="11">
    <source>
        <dbReference type="SAM" id="Phobius"/>
    </source>
</evidence>
<dbReference type="PANTHER" id="PTHR24248:SF199">
    <property type="entry name" value="IP13425P-RELATED"/>
    <property type="match status" value="1"/>
</dbReference>
<accession>A0ABM0GU29</accession>
<evidence type="ECO:0000256" key="10">
    <source>
        <dbReference type="RuleBase" id="RU000688"/>
    </source>
</evidence>
<keyword evidence="5 10" id="KW-0297">G-protein coupled receptor</keyword>
<feature type="transmembrane region" description="Helical" evidence="11">
    <location>
        <begin position="60"/>
        <end position="83"/>
    </location>
</feature>
<dbReference type="PROSITE" id="PS00237">
    <property type="entry name" value="G_PROTEIN_RECEP_F1_1"/>
    <property type="match status" value="1"/>
</dbReference>
<dbReference type="InterPro" id="IPR000276">
    <property type="entry name" value="GPCR_Rhodpsn"/>
</dbReference>
<dbReference type="Gene3D" id="1.20.1070.10">
    <property type="entry name" value="Rhodopsin 7-helix transmembrane proteins"/>
    <property type="match status" value="1"/>
</dbReference>
<dbReference type="RefSeq" id="XP_002737377.1">
    <property type="nucleotide sequence ID" value="XM_002737331.1"/>
</dbReference>
<dbReference type="GeneID" id="100374384"/>
<evidence type="ECO:0000256" key="7">
    <source>
        <dbReference type="ARBA" id="ARBA00023157"/>
    </source>
</evidence>
<keyword evidence="13" id="KW-1185">Reference proteome</keyword>
<comment type="subcellular location">
    <subcellularLocation>
        <location evidence="1">Cell membrane</location>
        <topology evidence="1">Multi-pass membrane protein</topology>
    </subcellularLocation>
</comment>
<dbReference type="SMART" id="SM01381">
    <property type="entry name" value="7TM_GPCR_Srsx"/>
    <property type="match status" value="1"/>
</dbReference>
<keyword evidence="4 11" id="KW-1133">Transmembrane helix</keyword>
<keyword evidence="7" id="KW-1015">Disulfide bond</keyword>
<feature type="domain" description="G-protein coupled receptors family 1 profile" evidence="12">
    <location>
        <begin position="40"/>
        <end position="302"/>
    </location>
</feature>
<keyword evidence="6 11" id="KW-0472">Membrane</keyword>
<comment type="similarity">
    <text evidence="10">Belongs to the G-protein coupled receptor 1 family.</text>
</comment>
<sequence length="364" mass="40999">MDTVWNDSGNATRQSDNSRVAKEVLVGLVLSLIIAATIFGNTIVLIAVCKQKTLHTISNYFLVSLAMADLLVGIVVMPPAMLLKVFRSWLLGATFCSLWTSLNLMLTNASILSLCIISIDRYLLITQPLKYKQKMTPLRALILIVSTWIFAILTSFLPIQLQWYSQSSVPSTSLCSFGMSRTYALLASILLFFSPLALILYTYGHIFKAAREQALRIATAPAVTEKQIDETWISKFRQKQDNVKGKKAMKTLGIIVSAFLITWLPYHILLLIQAITQQMQPDLHTSLAWLGFCNSLINPIIYPMLIKDFRTIFIKFFKREKHVTRAILSSTMKATLSVVYDCKLEIIDPEHSALHSLFANNEDI</sequence>
<name>A0ABM0GU29_SACKO</name>
<keyword evidence="3 10" id="KW-0812">Transmembrane</keyword>
<evidence type="ECO:0000256" key="9">
    <source>
        <dbReference type="ARBA" id="ARBA00023224"/>
    </source>
</evidence>
<evidence type="ECO:0000256" key="6">
    <source>
        <dbReference type="ARBA" id="ARBA00023136"/>
    </source>
</evidence>
<protein>
    <submittedName>
        <fullName evidence="14">5-hydroxytryptamine receptor 6-like</fullName>
    </submittedName>
</protein>
<dbReference type="PRINTS" id="PR00237">
    <property type="entry name" value="GPCRRHODOPSN"/>
</dbReference>
<evidence type="ECO:0000313" key="14">
    <source>
        <dbReference type="RefSeq" id="XP_002737377.1"/>
    </source>
</evidence>
<evidence type="ECO:0000256" key="4">
    <source>
        <dbReference type="ARBA" id="ARBA00022989"/>
    </source>
</evidence>
<dbReference type="Pfam" id="PF00001">
    <property type="entry name" value="7tm_1"/>
    <property type="match status" value="1"/>
</dbReference>
<dbReference type="InterPro" id="IPR017452">
    <property type="entry name" value="GPCR_Rhodpsn_7TM"/>
</dbReference>